<reference evidence="2 3" key="1">
    <citation type="submission" date="2018-02" db="EMBL/GenBank/DDBJ databases">
        <title>Draft genome of wild Prunus yedoensis var. nudiflora.</title>
        <authorList>
            <person name="Baek S."/>
            <person name="Kim J.-H."/>
            <person name="Choi K."/>
            <person name="Kim G.-B."/>
            <person name="Cho A."/>
            <person name="Jang H."/>
            <person name="Shin C.-H."/>
            <person name="Yu H.-J."/>
            <person name="Mun J.-H."/>
        </authorList>
    </citation>
    <scope>NUCLEOTIDE SEQUENCE [LARGE SCALE GENOMIC DNA]</scope>
    <source>
        <strain evidence="3">cv. Jeju island</strain>
        <tissue evidence="2">Leaf</tissue>
    </source>
</reference>
<keyword evidence="3" id="KW-1185">Reference proteome</keyword>
<organism evidence="2 3">
    <name type="scientific">Prunus yedoensis var. nudiflora</name>
    <dbReference type="NCBI Taxonomy" id="2094558"/>
    <lineage>
        <taxon>Eukaryota</taxon>
        <taxon>Viridiplantae</taxon>
        <taxon>Streptophyta</taxon>
        <taxon>Embryophyta</taxon>
        <taxon>Tracheophyta</taxon>
        <taxon>Spermatophyta</taxon>
        <taxon>Magnoliopsida</taxon>
        <taxon>eudicotyledons</taxon>
        <taxon>Gunneridae</taxon>
        <taxon>Pentapetalae</taxon>
        <taxon>rosids</taxon>
        <taxon>fabids</taxon>
        <taxon>Rosales</taxon>
        <taxon>Rosaceae</taxon>
        <taxon>Amygdaloideae</taxon>
        <taxon>Amygdaleae</taxon>
        <taxon>Prunus</taxon>
    </lineage>
</organism>
<name>A0A314XM44_PRUYE</name>
<dbReference type="Proteomes" id="UP000250321">
    <property type="component" value="Unassembled WGS sequence"/>
</dbReference>
<dbReference type="EMBL" id="PJQY01002459">
    <property type="protein sequence ID" value="PQP93419.1"/>
    <property type="molecule type" value="Genomic_DNA"/>
</dbReference>
<feature type="compositionally biased region" description="Polar residues" evidence="1">
    <location>
        <begin position="1"/>
        <end position="30"/>
    </location>
</feature>
<gene>
    <name evidence="2" type="ORF">Pyn_13145</name>
</gene>
<dbReference type="STRING" id="2094558.A0A314XM44"/>
<sequence length="91" mass="9920">MIPPEQETSMTSTPANILLSTLNRPDQNGSVHAERSAPPSSNVSPCLGDDMPADRPTSHRTSILRQSLRPVTLKLKMSLTVLSCKPQREVV</sequence>
<proteinExistence type="predicted"/>
<protein>
    <submittedName>
        <fullName evidence="2">ABC transporter G family member 21</fullName>
    </submittedName>
</protein>
<feature type="region of interest" description="Disordered" evidence="1">
    <location>
        <begin position="1"/>
        <end position="65"/>
    </location>
</feature>
<comment type="caution">
    <text evidence="2">The sequence shown here is derived from an EMBL/GenBank/DDBJ whole genome shotgun (WGS) entry which is preliminary data.</text>
</comment>
<evidence type="ECO:0000256" key="1">
    <source>
        <dbReference type="SAM" id="MobiDB-lite"/>
    </source>
</evidence>
<accession>A0A314XM44</accession>
<evidence type="ECO:0000313" key="2">
    <source>
        <dbReference type="EMBL" id="PQP93419.1"/>
    </source>
</evidence>
<dbReference type="AlphaFoldDB" id="A0A314XM44"/>
<evidence type="ECO:0000313" key="3">
    <source>
        <dbReference type="Proteomes" id="UP000250321"/>
    </source>
</evidence>